<dbReference type="Pfam" id="PF11326">
    <property type="entry name" value="PANTS-like"/>
    <property type="match status" value="1"/>
</dbReference>
<accession>K5XZX5</accession>
<name>K5XZX5_AGABU</name>
<dbReference type="KEGG" id="abp:AGABI1DRAFT36871"/>
<gene>
    <name evidence="1" type="ORF">AGABI1DRAFT_36871</name>
</gene>
<dbReference type="EMBL" id="JH971388">
    <property type="protein sequence ID" value="EKM81035.1"/>
    <property type="molecule type" value="Genomic_DNA"/>
</dbReference>
<evidence type="ECO:0000313" key="2">
    <source>
        <dbReference type="Proteomes" id="UP000008493"/>
    </source>
</evidence>
<dbReference type="GeneID" id="18829213"/>
<dbReference type="HOGENOM" id="CLU_131110_1_0_1"/>
<dbReference type="OMA" id="PGCMKLF"/>
<dbReference type="eggNOG" id="ENOG502RW2J">
    <property type="taxonomic scope" value="Eukaryota"/>
</dbReference>
<dbReference type="STRING" id="597362.K5XZX5"/>
<protein>
    <submittedName>
        <fullName evidence="1">Uncharacterized protein</fullName>
    </submittedName>
</protein>
<organism evidence="1 2">
    <name type="scientific">Agaricus bisporus var. burnettii (strain JB137-S8 / ATCC MYA-4627 / FGSC 10392)</name>
    <name type="common">White button mushroom</name>
    <dbReference type="NCBI Taxonomy" id="597362"/>
    <lineage>
        <taxon>Eukaryota</taxon>
        <taxon>Fungi</taxon>
        <taxon>Dikarya</taxon>
        <taxon>Basidiomycota</taxon>
        <taxon>Agaricomycotina</taxon>
        <taxon>Agaricomycetes</taxon>
        <taxon>Agaricomycetidae</taxon>
        <taxon>Agaricales</taxon>
        <taxon>Agaricineae</taxon>
        <taxon>Agaricaceae</taxon>
        <taxon>Agaricus</taxon>
    </lineage>
</organism>
<proteinExistence type="predicted"/>
<dbReference type="PANTHER" id="PTHR28052">
    <property type="entry name" value="UPF0545 PROTEIN C22ORF39"/>
    <property type="match status" value="1"/>
</dbReference>
<keyword evidence="2" id="KW-1185">Reference proteome</keyword>
<dbReference type="OrthoDB" id="2017405at2759"/>
<sequence length="127" mass="15294">MPQLNPQTVFEQERDRLRKLHPTPTEIPSCLSLFDDYISSASVVIRSQIKSLYRFGHRPECSPKFEEFKFCLSLKSLHPEERREVWIQRRAEWWARKRLDKSSEDVWDIRTEPLQAFPKPITDEMFE</sequence>
<reference evidence="2" key="1">
    <citation type="journal article" date="2012" name="Proc. Natl. Acad. Sci. U.S.A.">
        <title>Genome sequence of the button mushroom Agaricus bisporus reveals mechanisms governing adaptation to a humic-rich ecological niche.</title>
        <authorList>
            <person name="Morin E."/>
            <person name="Kohler A."/>
            <person name="Baker A.R."/>
            <person name="Foulongne-Oriol M."/>
            <person name="Lombard V."/>
            <person name="Nagy L.G."/>
            <person name="Ohm R.A."/>
            <person name="Patyshakuliyeva A."/>
            <person name="Brun A."/>
            <person name="Aerts A.L."/>
            <person name="Bailey A.M."/>
            <person name="Billette C."/>
            <person name="Coutinho P.M."/>
            <person name="Deakin G."/>
            <person name="Doddapaneni H."/>
            <person name="Floudas D."/>
            <person name="Grimwood J."/>
            <person name="Hilden K."/>
            <person name="Kuees U."/>
            <person name="LaButti K.M."/>
            <person name="Lapidus A."/>
            <person name="Lindquist E.A."/>
            <person name="Lucas S.M."/>
            <person name="Murat C."/>
            <person name="Riley R.W."/>
            <person name="Salamov A.A."/>
            <person name="Schmutz J."/>
            <person name="Subramanian V."/>
            <person name="Woesten H.A.B."/>
            <person name="Xu J."/>
            <person name="Eastwood D.C."/>
            <person name="Foster G.D."/>
            <person name="Sonnenberg A.S."/>
            <person name="Cullen D."/>
            <person name="de Vries R.P."/>
            <person name="Lundell T."/>
            <person name="Hibbett D.S."/>
            <person name="Henrissat B."/>
            <person name="Burton K.S."/>
            <person name="Kerrigan R.W."/>
            <person name="Challen M.P."/>
            <person name="Grigoriev I.V."/>
            <person name="Martin F."/>
        </authorList>
    </citation>
    <scope>NUCLEOTIDE SEQUENCE [LARGE SCALE GENOMIC DNA]</scope>
    <source>
        <strain evidence="2">JB137-S8 / ATCC MYA-4627 / FGSC 10392</strain>
    </source>
</reference>
<dbReference type="InterPro" id="IPR021475">
    <property type="entry name" value="Pants/Emi1-like"/>
</dbReference>
<dbReference type="Proteomes" id="UP000008493">
    <property type="component" value="Unassembled WGS sequence"/>
</dbReference>
<evidence type="ECO:0000313" key="1">
    <source>
        <dbReference type="EMBL" id="EKM81035.1"/>
    </source>
</evidence>
<dbReference type="InParanoid" id="K5XZX5"/>
<dbReference type="AlphaFoldDB" id="K5XZX5"/>
<dbReference type="RefSeq" id="XP_007327991.1">
    <property type="nucleotide sequence ID" value="XM_007327929.1"/>
</dbReference>
<dbReference type="PANTHER" id="PTHR28052:SF1">
    <property type="entry name" value="UPF0545 PROTEIN C22ORF39"/>
    <property type="match status" value="1"/>
</dbReference>